<feature type="domain" description="Toprim" evidence="1">
    <location>
        <begin position="215"/>
        <end position="306"/>
    </location>
</feature>
<dbReference type="AlphaFoldDB" id="A0A2W4RGR5"/>
<evidence type="ECO:0000313" key="2">
    <source>
        <dbReference type="EMBL" id="PZN81956.1"/>
    </source>
</evidence>
<gene>
    <name evidence="2" type="ORF">DM484_07270</name>
</gene>
<dbReference type="CDD" id="cd01029">
    <property type="entry name" value="TOPRIM_primases"/>
    <property type="match status" value="1"/>
</dbReference>
<dbReference type="InterPro" id="IPR034154">
    <property type="entry name" value="TOPRIM_DnaG/twinkle"/>
</dbReference>
<sequence>MLDTISFGDFIMQEYGLSLVGDLKTDGGFHYLGSTEDKKGRKPFRYCVHLDDPPNIYYNDLKRGFRGTWYPQGHEVLDEAERDRRRREFGLRKVRQDAETQDRQAQSAKLARDLWAKAVSAGGHHPYLVRKDVDAHRVRQLPKWQKRSYQEDGAFETVIVEDVLLIPMHDEKGELWNVQAIFPEFNEALGRDRDFLPRARVTGLFHWMGPRTHTVYLAEGYATAASIFEATGQRVLVCFSAGNLPAVALAVRAAMPDVQIIVCADNDLPDKNGRRPGIDKAEEAAALVGGIVAMPPIKGADFNDYAAILKTSNKGPLKIFA</sequence>
<accession>A0A2W4RGR5</accession>
<protein>
    <recommendedName>
        <fullName evidence="1">Toprim domain-containing protein</fullName>
    </recommendedName>
</protein>
<dbReference type="Pfam" id="PF13362">
    <property type="entry name" value="Toprim_3"/>
    <property type="match status" value="1"/>
</dbReference>
<dbReference type="InterPro" id="IPR006171">
    <property type="entry name" value="TOPRIM_dom"/>
</dbReference>
<name>A0A2W4RGR5_9GAMM</name>
<dbReference type="Proteomes" id="UP000249396">
    <property type="component" value="Unassembled WGS sequence"/>
</dbReference>
<dbReference type="EMBL" id="QJPH01000243">
    <property type="protein sequence ID" value="PZN81956.1"/>
    <property type="molecule type" value="Genomic_DNA"/>
</dbReference>
<evidence type="ECO:0000259" key="1">
    <source>
        <dbReference type="Pfam" id="PF13362"/>
    </source>
</evidence>
<proteinExistence type="predicted"/>
<evidence type="ECO:0000313" key="3">
    <source>
        <dbReference type="Proteomes" id="UP000249396"/>
    </source>
</evidence>
<organism evidence="2 3">
    <name type="scientific">Candidatus Methylumidiphilus alinenensis</name>
    <dbReference type="NCBI Taxonomy" id="2202197"/>
    <lineage>
        <taxon>Bacteria</taxon>
        <taxon>Pseudomonadati</taxon>
        <taxon>Pseudomonadota</taxon>
        <taxon>Gammaproteobacteria</taxon>
        <taxon>Methylococcales</taxon>
        <taxon>Candidatus Methylumidiphilus</taxon>
    </lineage>
</organism>
<reference evidence="2 3" key="1">
    <citation type="journal article" date="2018" name="Aquat. Microb. Ecol.">
        <title>Gammaproteobacterial methanotrophs dominate.</title>
        <authorList>
            <person name="Rissanen A.J."/>
            <person name="Saarenheimo J."/>
            <person name="Tiirola M."/>
            <person name="Peura S."/>
            <person name="Aalto S.L."/>
            <person name="Karvinen A."/>
            <person name="Nykanen H."/>
        </authorList>
    </citation>
    <scope>NUCLEOTIDE SEQUENCE [LARGE SCALE GENOMIC DNA]</scope>
    <source>
        <strain evidence="2">AMbin10</strain>
    </source>
</reference>
<comment type="caution">
    <text evidence="2">The sequence shown here is derived from an EMBL/GenBank/DDBJ whole genome shotgun (WGS) entry which is preliminary data.</text>
</comment>